<evidence type="ECO:0000313" key="2">
    <source>
        <dbReference type="Proteomes" id="UP000184501"/>
    </source>
</evidence>
<evidence type="ECO:0000313" key="1">
    <source>
        <dbReference type="EMBL" id="SHE58004.1"/>
    </source>
</evidence>
<sequence length="109" mass="11773">MALPRKGSRRIVVDGVVYRRRLRGRPTYDQGSGMSPCTYAVEDGERPGTTLVVTTNQVHPSNWVGGVAVPVRPADVADSIRAALARGWTPTKHGSPFLLDRSEGFVSAL</sequence>
<protein>
    <submittedName>
        <fullName evidence="1">Uncharacterized protein</fullName>
    </submittedName>
</protein>
<name>A0A1M4UMU5_STRHI</name>
<dbReference type="RefSeq" id="WP_073479644.1">
    <property type="nucleotide sequence ID" value="NZ_FQVN01000001.1"/>
</dbReference>
<organism evidence="1 2">
    <name type="scientific">Streptoalloteichus hindustanus</name>
    <dbReference type="NCBI Taxonomy" id="2017"/>
    <lineage>
        <taxon>Bacteria</taxon>
        <taxon>Bacillati</taxon>
        <taxon>Actinomycetota</taxon>
        <taxon>Actinomycetes</taxon>
        <taxon>Pseudonocardiales</taxon>
        <taxon>Pseudonocardiaceae</taxon>
        <taxon>Streptoalloteichus</taxon>
    </lineage>
</organism>
<proteinExistence type="predicted"/>
<dbReference type="Proteomes" id="UP000184501">
    <property type="component" value="Unassembled WGS sequence"/>
</dbReference>
<reference evidence="1 2" key="1">
    <citation type="submission" date="2016-11" db="EMBL/GenBank/DDBJ databases">
        <authorList>
            <person name="Jaros S."/>
            <person name="Januszkiewicz K."/>
            <person name="Wedrychowicz H."/>
        </authorList>
    </citation>
    <scope>NUCLEOTIDE SEQUENCE [LARGE SCALE GENOMIC DNA]</scope>
    <source>
        <strain evidence="1 2">DSM 44523</strain>
    </source>
</reference>
<keyword evidence="2" id="KW-1185">Reference proteome</keyword>
<dbReference type="OrthoDB" id="196248at2"/>
<gene>
    <name evidence="1" type="ORF">SAMN05444320_101485</name>
</gene>
<accession>A0A1M4UMU5</accession>
<dbReference type="EMBL" id="FQVN01000001">
    <property type="protein sequence ID" value="SHE58004.1"/>
    <property type="molecule type" value="Genomic_DNA"/>
</dbReference>
<dbReference type="AlphaFoldDB" id="A0A1M4UMU5"/>